<accession>A0A5N5TL70</accession>
<dbReference type="GO" id="GO:0051017">
    <property type="term" value="P:actin filament bundle assembly"/>
    <property type="evidence" value="ECO:0007669"/>
    <property type="project" value="TreeGrafter"/>
</dbReference>
<dbReference type="Proteomes" id="UP000326759">
    <property type="component" value="Unassembled WGS sequence"/>
</dbReference>
<feature type="compositionally biased region" description="Polar residues" evidence="3">
    <location>
        <begin position="611"/>
        <end position="625"/>
    </location>
</feature>
<dbReference type="AlphaFoldDB" id="A0A5N5TL70"/>
<dbReference type="Gene3D" id="1.20.1270.60">
    <property type="entry name" value="Arfaptin homology (AH) domain/BAR domain"/>
    <property type="match status" value="1"/>
</dbReference>
<dbReference type="GO" id="GO:0005829">
    <property type="term" value="C:cytosol"/>
    <property type="evidence" value="ECO:0007669"/>
    <property type="project" value="TreeGrafter"/>
</dbReference>
<feature type="region of interest" description="Disordered" evidence="3">
    <location>
        <begin position="229"/>
        <end position="300"/>
    </location>
</feature>
<gene>
    <name evidence="5" type="primary">Baiap2l1</name>
    <name evidence="5" type="ORF">Anas_00064</name>
</gene>
<proteinExistence type="predicted"/>
<feature type="region of interest" description="Disordered" evidence="3">
    <location>
        <begin position="75"/>
        <end position="129"/>
    </location>
</feature>
<keyword evidence="6" id="KW-1185">Reference proteome</keyword>
<dbReference type="EMBL" id="SEYY01000594">
    <property type="protein sequence ID" value="KAB7506896.1"/>
    <property type="molecule type" value="Genomic_DNA"/>
</dbReference>
<feature type="region of interest" description="Disordered" evidence="3">
    <location>
        <begin position="404"/>
        <end position="437"/>
    </location>
</feature>
<feature type="compositionally biased region" description="Pro residues" evidence="3">
    <location>
        <begin position="593"/>
        <end position="606"/>
    </location>
</feature>
<dbReference type="OrthoDB" id="3800937at2759"/>
<feature type="region of interest" description="Disordered" evidence="3">
    <location>
        <begin position="592"/>
        <end position="626"/>
    </location>
</feature>
<dbReference type="PANTHER" id="PTHR14206:SF7">
    <property type="entry name" value="INSULIN RECEPTOR SUBSTRATE 53 KDA, ISOFORM A"/>
    <property type="match status" value="1"/>
</dbReference>
<dbReference type="GO" id="GO:0005654">
    <property type="term" value="C:nucleoplasm"/>
    <property type="evidence" value="ECO:0007669"/>
    <property type="project" value="TreeGrafter"/>
</dbReference>
<dbReference type="PROSITE" id="PS50002">
    <property type="entry name" value="SH3"/>
    <property type="match status" value="1"/>
</dbReference>
<dbReference type="GO" id="GO:0051764">
    <property type="term" value="P:actin crosslink formation"/>
    <property type="evidence" value="ECO:0007669"/>
    <property type="project" value="TreeGrafter"/>
</dbReference>
<feature type="domain" description="SH3" evidence="4">
    <location>
        <begin position="159"/>
        <end position="220"/>
    </location>
</feature>
<evidence type="ECO:0000256" key="1">
    <source>
        <dbReference type="ARBA" id="ARBA00022443"/>
    </source>
</evidence>
<reference evidence="5 6" key="1">
    <citation type="journal article" date="2019" name="PLoS Biol.">
        <title>Sex chromosomes control vertical transmission of feminizing Wolbachia symbionts in an isopod.</title>
        <authorList>
            <person name="Becking T."/>
            <person name="Chebbi M.A."/>
            <person name="Giraud I."/>
            <person name="Moumen B."/>
            <person name="Laverre T."/>
            <person name="Caubet Y."/>
            <person name="Peccoud J."/>
            <person name="Gilbert C."/>
            <person name="Cordaux R."/>
        </authorList>
    </citation>
    <scope>NUCLEOTIDE SEQUENCE [LARGE SCALE GENOMIC DNA]</scope>
    <source>
        <strain evidence="5">ANa2</strain>
        <tissue evidence="5">Whole body excluding digestive tract and cuticle</tissue>
    </source>
</reference>
<feature type="region of interest" description="Disordered" evidence="3">
    <location>
        <begin position="754"/>
        <end position="776"/>
    </location>
</feature>
<protein>
    <submittedName>
        <fullName evidence="5">Brain-specific angiogenesis inhibitor 1-associated protein 2-like protein 1</fullName>
    </submittedName>
</protein>
<feature type="compositionally biased region" description="Low complexity" evidence="3">
    <location>
        <begin position="425"/>
        <end position="437"/>
    </location>
</feature>
<dbReference type="CDD" id="cd11779">
    <property type="entry name" value="SH3_Irsp53_BAIAP2L"/>
    <property type="match status" value="1"/>
</dbReference>
<keyword evidence="1 2" id="KW-0728">SH3 domain</keyword>
<feature type="compositionally biased region" description="Polar residues" evidence="3">
    <location>
        <begin position="229"/>
        <end position="244"/>
    </location>
</feature>
<organism evidence="5 6">
    <name type="scientific">Armadillidium nasatum</name>
    <dbReference type="NCBI Taxonomy" id="96803"/>
    <lineage>
        <taxon>Eukaryota</taxon>
        <taxon>Metazoa</taxon>
        <taxon>Ecdysozoa</taxon>
        <taxon>Arthropoda</taxon>
        <taxon>Crustacea</taxon>
        <taxon>Multicrustacea</taxon>
        <taxon>Malacostraca</taxon>
        <taxon>Eumalacostraca</taxon>
        <taxon>Peracarida</taxon>
        <taxon>Isopoda</taxon>
        <taxon>Oniscidea</taxon>
        <taxon>Crinocheta</taxon>
        <taxon>Armadillidiidae</taxon>
        <taxon>Armadillidium</taxon>
    </lineage>
</organism>
<evidence type="ECO:0000259" key="4">
    <source>
        <dbReference type="PROSITE" id="PS50002"/>
    </source>
</evidence>
<dbReference type="GO" id="GO:0030838">
    <property type="term" value="P:positive regulation of actin filament polymerization"/>
    <property type="evidence" value="ECO:0007669"/>
    <property type="project" value="TreeGrafter"/>
</dbReference>
<dbReference type="PANTHER" id="PTHR14206">
    <property type="entry name" value="BRAIN-SPECIFIC ANGIOGENESIS INHIBITOR 1-ASSOCIATED PROTEIN 2"/>
    <property type="match status" value="1"/>
</dbReference>
<dbReference type="SUPFAM" id="SSF50044">
    <property type="entry name" value="SH3-domain"/>
    <property type="match status" value="1"/>
</dbReference>
<dbReference type="SMART" id="SM00326">
    <property type="entry name" value="SH3"/>
    <property type="match status" value="1"/>
</dbReference>
<dbReference type="InterPro" id="IPR027681">
    <property type="entry name" value="IRSp53/IRTKS/Pinkbar"/>
</dbReference>
<evidence type="ECO:0000313" key="6">
    <source>
        <dbReference type="Proteomes" id="UP000326759"/>
    </source>
</evidence>
<evidence type="ECO:0000256" key="3">
    <source>
        <dbReference type="SAM" id="MobiDB-lite"/>
    </source>
</evidence>
<comment type="caution">
    <text evidence="5">The sequence shown here is derived from an EMBL/GenBank/DDBJ whole genome shotgun (WGS) entry which is preliminary data.</text>
</comment>
<evidence type="ECO:0000256" key="2">
    <source>
        <dbReference type="PROSITE-ProRule" id="PRU00192"/>
    </source>
</evidence>
<feature type="region of interest" description="Disordered" evidence="3">
    <location>
        <begin position="719"/>
        <end position="740"/>
    </location>
</feature>
<name>A0A5N5TL70_9CRUS</name>
<dbReference type="Gene3D" id="2.30.30.40">
    <property type="entry name" value="SH3 Domains"/>
    <property type="match status" value="1"/>
</dbReference>
<dbReference type="InterPro" id="IPR036028">
    <property type="entry name" value="SH3-like_dom_sf"/>
</dbReference>
<dbReference type="InterPro" id="IPR001452">
    <property type="entry name" value="SH3_domain"/>
</dbReference>
<evidence type="ECO:0000313" key="5">
    <source>
        <dbReference type="EMBL" id="KAB7506896.1"/>
    </source>
</evidence>
<dbReference type="InterPro" id="IPR027267">
    <property type="entry name" value="AH/BAR_dom_sf"/>
</dbReference>
<feature type="compositionally biased region" description="Polar residues" evidence="3">
    <location>
        <begin position="404"/>
        <end position="413"/>
    </location>
</feature>
<dbReference type="Pfam" id="PF00018">
    <property type="entry name" value="SH3_1"/>
    <property type="match status" value="1"/>
</dbReference>
<sequence>MDGARVIEVKLQERRRYSFVLERLSTLGHHHLALYSKGSSLLQKHIDSWTSISNRGQNSDSLQFRNDNEVIYSTPEENLVSLSSTTPTKKRSQSLDGYLSDGERRSPPPFHHLKVLPQQDYPTNRPLSKAKSDYNLEQSHRDNQDACHQSRRTSLIIPERKNMARATFPFHASAENQLNFEEGDVITLIGEKNKGWQYGENQRTRDIGWFPVAYTECLEDEDSAIGRCSYNNDPPSLQSKVSHGNSKREDSNSYAQLRGQSLDRLENRKKTEKKVRTRSSSSNTPKRRERPLPLHSPSPSLRKILIEEEKGRTYYTIQSPSSSCTSENKKSFETFNSHLFLSDDMEEDLESYEGNYQHHQLYHRCKADKYTSFSADHPQNHSLPHSPASNEMPACFRKSVSSSRDSTQCSEDSGFSKEDNNAKRSSCSYSDCSRSCNSSWVTDSYEMCSDRNSANEDSYNPYSTDGRGSPTFLNYLYPTYKDYNNEPSPIKHCSMDGLESVSSVESRKENWIATAFGTLGKKKKNLVSPCAQKIASQKARKKNEKNTIHRSSSLLCIDMACTSSPDENCASDYEDITYATWHHKAKIEVPNILPSPPPYDPPPLPSLPSSTYIQYSEQSENSQNKTKNHMLNKLSESSSGNSSWSENDGSSKEDYMIIKEQNVKNVILKTENNQFDRRKILTRSYTWASPDFKKHSKGKKKDNNEQYINKSKSKLFKSGFVNPFSTNEKPERKKGLNNLNSSIQPFHSLPFENEKEDVAPPLPPRKRPQMPSAKSKKDVNIFNYSEYMCQRMTNPDGTCRFDQRSFTTGQKCSAWYDLWGRDTSVGNLV</sequence>